<dbReference type="PANTHER" id="PTHR11352">
    <property type="entry name" value="PROLIFERATING CELL NUCLEAR ANTIGEN"/>
    <property type="match status" value="1"/>
</dbReference>
<dbReference type="GO" id="GO:0006275">
    <property type="term" value="P:regulation of DNA replication"/>
    <property type="evidence" value="ECO:0007669"/>
    <property type="project" value="UniProtKB-UniRule"/>
</dbReference>
<evidence type="ECO:0000256" key="3">
    <source>
        <dbReference type="HAMAP-Rule" id="MF_00317"/>
    </source>
</evidence>
<dbReference type="InterPro" id="IPR046938">
    <property type="entry name" value="DNA_clamp_sf"/>
</dbReference>
<dbReference type="InterPro" id="IPR000730">
    <property type="entry name" value="Pr_cel_nuc_antig"/>
</dbReference>
<evidence type="ECO:0000256" key="1">
    <source>
        <dbReference type="ARBA" id="ARBA00022705"/>
    </source>
</evidence>
<dbReference type="GO" id="GO:0030337">
    <property type="term" value="F:DNA polymerase processivity factor activity"/>
    <property type="evidence" value="ECO:0007669"/>
    <property type="project" value="UniProtKB-UniRule"/>
</dbReference>
<comment type="caution">
    <text evidence="5">The sequence shown here is derived from an EMBL/GenBank/DDBJ whole genome shotgun (WGS) entry which is preliminary data.</text>
</comment>
<gene>
    <name evidence="3" type="primary">pcn</name>
    <name evidence="5" type="ORF">B7O98_06080</name>
</gene>
<dbReference type="PRINTS" id="PR00339">
    <property type="entry name" value="PCNACYCLIN"/>
</dbReference>
<comment type="similarity">
    <text evidence="3">Belongs to the PCNA family.</text>
</comment>
<keyword evidence="2 3" id="KW-0238">DNA-binding</keyword>
<dbReference type="GO" id="GO:0006272">
    <property type="term" value="P:leading strand elongation"/>
    <property type="evidence" value="ECO:0007669"/>
    <property type="project" value="TreeGrafter"/>
</dbReference>
<dbReference type="SUPFAM" id="SSF55979">
    <property type="entry name" value="DNA clamp"/>
    <property type="match status" value="2"/>
</dbReference>
<proteinExistence type="inferred from homology"/>
<dbReference type="CDD" id="cd00577">
    <property type="entry name" value="PCNA"/>
    <property type="match status" value="1"/>
</dbReference>
<comment type="subunit">
    <text evidence="3">Homotrimer. The subunits circularize to form a toroid; DNA passes through its center. Replication factor C (RFC) is required to load the toroid on the DNA.</text>
</comment>
<dbReference type="Gene3D" id="3.70.10.10">
    <property type="match status" value="1"/>
</dbReference>
<evidence type="ECO:0000313" key="6">
    <source>
        <dbReference type="Proteomes" id="UP000244093"/>
    </source>
</evidence>
<keyword evidence="1 3" id="KW-0235">DNA replication</keyword>
<reference evidence="5 6" key="1">
    <citation type="journal article" date="2018" name="Syst. Appl. Microbiol.">
        <title>A new symbiotic nanoarchaeote (Candidatus Nanoclepta minutus) and its host (Zestosphaera tikiterensis gen. nov., sp. nov.) from a New Zealand hot spring.</title>
        <authorList>
            <person name="St John E."/>
            <person name="Liu Y."/>
            <person name="Podar M."/>
            <person name="Stott M.B."/>
            <person name="Meneghin J."/>
            <person name="Chen Z."/>
            <person name="Lagutin K."/>
            <person name="Mitchell K."/>
            <person name="Reysenbach A.L."/>
        </authorList>
    </citation>
    <scope>NUCLEOTIDE SEQUENCE [LARGE SCALE GENOMIC DNA]</scope>
    <source>
        <strain evidence="5">NZ3</strain>
    </source>
</reference>
<dbReference type="EMBL" id="NBVN01000004">
    <property type="protein sequence ID" value="PUA32235.1"/>
    <property type="molecule type" value="Genomic_DNA"/>
</dbReference>
<dbReference type="InterPro" id="IPR003021">
    <property type="entry name" value="Rad1_Rec1_Rad17"/>
</dbReference>
<sequence length="251" mass="28360">MLDLSFTSPDASIWRYVVSSAGKFVEVGLMILRPEELIIKAMDPSRTALIEFIMPKESFEEYNVSEERTIQLNFEELGKVLRSAEKDDRLTVELEAATIKIGFERRGIVRTFTLPLHTEAGLEEIPELNIEYANMFKVRGEIFYDALSSIEDMGDVLKIGGDKNVLKLSSVSDLGEAEVELSLEKGVLEEAEVGNPGFTSSYTMEFFTYVKRPIKAAEYVILRVDTDLPAFLELTYPQGSKLKYYVAPRTE</sequence>
<protein>
    <recommendedName>
        <fullName evidence="3">DNA polymerase sliding clamp</fullName>
    </recommendedName>
    <alternativeName>
        <fullName evidence="3">Proliferating cell nuclear antigen homolog</fullName>
        <shortName evidence="3">PCNA</shortName>
    </alternativeName>
</protein>
<evidence type="ECO:0000313" key="5">
    <source>
        <dbReference type="EMBL" id="PUA32235.1"/>
    </source>
</evidence>
<dbReference type="AlphaFoldDB" id="A0A2R7Y3U8"/>
<organism evidence="5 6">
    <name type="scientific">Zestosphaera tikiterensis</name>
    <dbReference type="NCBI Taxonomy" id="1973259"/>
    <lineage>
        <taxon>Archaea</taxon>
        <taxon>Thermoproteota</taxon>
        <taxon>Thermoprotei</taxon>
        <taxon>Desulfurococcales</taxon>
        <taxon>Desulfurococcaceae</taxon>
        <taxon>Zestosphaera</taxon>
    </lineage>
</organism>
<dbReference type="Pfam" id="PF02144">
    <property type="entry name" value="Rad1"/>
    <property type="match status" value="1"/>
</dbReference>
<evidence type="ECO:0000256" key="2">
    <source>
        <dbReference type="ARBA" id="ARBA00023125"/>
    </source>
</evidence>
<dbReference type="HAMAP" id="MF_00317">
    <property type="entry name" value="DNApol_clamp_arch"/>
    <property type="match status" value="1"/>
</dbReference>
<comment type="function">
    <text evidence="3">Sliding clamp subunit that acts as a moving platform for DNA processing. Responsible for tethering the catalytic subunit of DNA polymerase and other proteins to DNA during high-speed replication.</text>
</comment>
<dbReference type="Pfam" id="PF00705">
    <property type="entry name" value="PCNA_N"/>
    <property type="match status" value="1"/>
</dbReference>
<dbReference type="InterPro" id="IPR022648">
    <property type="entry name" value="Pr_cel_nuc_antig_N"/>
</dbReference>
<accession>A0A2R7Y3U8</accession>
<dbReference type="PANTHER" id="PTHR11352:SF0">
    <property type="entry name" value="PROLIFERATING CELL NUCLEAR ANTIGEN"/>
    <property type="match status" value="1"/>
</dbReference>
<dbReference type="Proteomes" id="UP000244093">
    <property type="component" value="Unassembled WGS sequence"/>
</dbReference>
<evidence type="ECO:0000259" key="4">
    <source>
        <dbReference type="Pfam" id="PF00705"/>
    </source>
</evidence>
<name>A0A2R7Y3U8_9CREN</name>
<dbReference type="GO" id="GO:0003677">
    <property type="term" value="F:DNA binding"/>
    <property type="evidence" value="ECO:0007669"/>
    <property type="project" value="UniProtKB-UniRule"/>
</dbReference>
<feature type="domain" description="Proliferating cell nuclear antigen PCNA N-terminal" evidence="4">
    <location>
        <begin position="10"/>
        <end position="96"/>
    </location>
</feature>